<keyword evidence="2" id="KW-1003">Cell membrane</keyword>
<keyword evidence="4 8" id="KW-0067">ATP-binding</keyword>
<evidence type="ECO:0000256" key="2">
    <source>
        <dbReference type="ARBA" id="ARBA00022475"/>
    </source>
</evidence>
<dbReference type="PROSITE" id="PS00211">
    <property type="entry name" value="ABC_TRANSPORTER_1"/>
    <property type="match status" value="1"/>
</dbReference>
<keyword evidence="1" id="KW-0813">Transport</keyword>
<dbReference type="PROSITE" id="PS50893">
    <property type="entry name" value="ABC_TRANSPORTER_2"/>
    <property type="match status" value="1"/>
</dbReference>
<dbReference type="InterPro" id="IPR003439">
    <property type="entry name" value="ABC_transporter-like_ATP-bd"/>
</dbReference>
<dbReference type="EMBL" id="FXUL01000007">
    <property type="protein sequence ID" value="SMP61131.1"/>
    <property type="molecule type" value="Genomic_DNA"/>
</dbReference>
<keyword evidence="5" id="KW-1278">Translocase</keyword>
<dbReference type="RefSeq" id="WP_283442433.1">
    <property type="nucleotide sequence ID" value="NZ_FXUL01000007.1"/>
</dbReference>
<feature type="domain" description="ABC transporter" evidence="7">
    <location>
        <begin position="4"/>
        <end position="234"/>
    </location>
</feature>
<dbReference type="InterPro" id="IPR017871">
    <property type="entry name" value="ABC_transporter-like_CS"/>
</dbReference>
<name>A0ABY1Q8J8_9BURK</name>
<gene>
    <name evidence="8" type="ORF">SAMN06295970_107107</name>
</gene>
<dbReference type="Gene3D" id="2.40.50.100">
    <property type="match status" value="1"/>
</dbReference>
<proteinExistence type="predicted"/>
<dbReference type="GO" id="GO:0005524">
    <property type="term" value="F:ATP binding"/>
    <property type="evidence" value="ECO:0007669"/>
    <property type="project" value="UniProtKB-KW"/>
</dbReference>
<dbReference type="InterPro" id="IPR012340">
    <property type="entry name" value="NA-bd_OB-fold"/>
</dbReference>
<keyword evidence="9" id="KW-1185">Reference proteome</keyword>
<dbReference type="InterPro" id="IPR003593">
    <property type="entry name" value="AAA+_ATPase"/>
</dbReference>
<reference evidence="8 9" key="1">
    <citation type="submission" date="2017-05" db="EMBL/GenBank/DDBJ databases">
        <authorList>
            <person name="Varghese N."/>
            <person name="Submissions S."/>
        </authorList>
    </citation>
    <scope>NUCLEOTIDE SEQUENCE [LARGE SCALE GENOMIC DNA]</scope>
    <source>
        <strain evidence="8 9">DSM 26001</strain>
    </source>
</reference>
<protein>
    <submittedName>
        <fullName evidence="8">Carbohydrate ABC transporter ATP-binding protein, CUT1 family</fullName>
    </submittedName>
</protein>
<dbReference type="PANTHER" id="PTHR43875:SF15">
    <property type="entry name" value="TREHALOSE IMPORT ATP-BINDING PROTEIN SUGC"/>
    <property type="match status" value="1"/>
</dbReference>
<evidence type="ECO:0000256" key="6">
    <source>
        <dbReference type="ARBA" id="ARBA00023136"/>
    </source>
</evidence>
<evidence type="ECO:0000313" key="8">
    <source>
        <dbReference type="EMBL" id="SMP61131.1"/>
    </source>
</evidence>
<dbReference type="InterPro" id="IPR027417">
    <property type="entry name" value="P-loop_NTPase"/>
</dbReference>
<evidence type="ECO:0000259" key="7">
    <source>
        <dbReference type="PROSITE" id="PS50893"/>
    </source>
</evidence>
<dbReference type="InterPro" id="IPR013611">
    <property type="entry name" value="Transp-assoc_OB_typ2"/>
</dbReference>
<dbReference type="InterPro" id="IPR047641">
    <property type="entry name" value="ABC_transpr_MalK/UgpC-like"/>
</dbReference>
<dbReference type="InterPro" id="IPR008995">
    <property type="entry name" value="Mo/tungstate-bd_C_term_dom"/>
</dbReference>
<evidence type="ECO:0000256" key="5">
    <source>
        <dbReference type="ARBA" id="ARBA00022967"/>
    </source>
</evidence>
<dbReference type="SUPFAM" id="SSF52540">
    <property type="entry name" value="P-loop containing nucleoside triphosphate hydrolases"/>
    <property type="match status" value="1"/>
</dbReference>
<keyword evidence="3" id="KW-0547">Nucleotide-binding</keyword>
<evidence type="ECO:0000256" key="3">
    <source>
        <dbReference type="ARBA" id="ARBA00022741"/>
    </source>
</evidence>
<keyword evidence="6" id="KW-0472">Membrane</keyword>
<organism evidence="8 9">
    <name type="scientific">Noviherbaspirillum suwonense</name>
    <dbReference type="NCBI Taxonomy" id="1224511"/>
    <lineage>
        <taxon>Bacteria</taxon>
        <taxon>Pseudomonadati</taxon>
        <taxon>Pseudomonadota</taxon>
        <taxon>Betaproteobacteria</taxon>
        <taxon>Burkholderiales</taxon>
        <taxon>Oxalobacteraceae</taxon>
        <taxon>Noviherbaspirillum</taxon>
    </lineage>
</organism>
<dbReference type="Gene3D" id="2.40.50.140">
    <property type="entry name" value="Nucleic acid-binding proteins"/>
    <property type="match status" value="1"/>
</dbReference>
<sequence length="350" mass="37344">MAAISLQGITKNWGDTQAVRDIAFEVKSGDFAVLLGPSGCGKSTTLRLIAGLDTASAGTIAIGGRDVTGLPPPQRKIAMVFQSYALFPHLSVRENILFGVKVRKEPAANYEARLKRVSDILGLDKLLDRRPGQLSGGQQQRVALGRAIIADSPVCLMDEPLSNLDAQLRQEMRREIRALQQQLGMTMIYVTHDQTEAMSMADQVILLRNGSIEQNAPPALLYAQPASVFAARFIGTPPMNILPLAEGADGAVIEGSDGPVILPRGSGRGLQLGVRPEHIALVERGIAAVVESVEYFGADTIVGARIGAAPLLVRVPGQLTLAAGDRVRLGWDAAHQYFFDSATGLRRAPG</sequence>
<comment type="caution">
    <text evidence="8">The sequence shown here is derived from an EMBL/GenBank/DDBJ whole genome shotgun (WGS) entry which is preliminary data.</text>
</comment>
<dbReference type="Gene3D" id="3.40.50.300">
    <property type="entry name" value="P-loop containing nucleotide triphosphate hydrolases"/>
    <property type="match status" value="1"/>
</dbReference>
<accession>A0ABY1Q8J8</accession>
<evidence type="ECO:0000256" key="4">
    <source>
        <dbReference type="ARBA" id="ARBA00022840"/>
    </source>
</evidence>
<dbReference type="SMART" id="SM00382">
    <property type="entry name" value="AAA"/>
    <property type="match status" value="1"/>
</dbReference>
<dbReference type="SUPFAM" id="SSF50331">
    <property type="entry name" value="MOP-like"/>
    <property type="match status" value="1"/>
</dbReference>
<evidence type="ECO:0000313" key="9">
    <source>
        <dbReference type="Proteomes" id="UP001158049"/>
    </source>
</evidence>
<dbReference type="PANTHER" id="PTHR43875">
    <property type="entry name" value="MALTODEXTRIN IMPORT ATP-BINDING PROTEIN MSMX"/>
    <property type="match status" value="1"/>
</dbReference>
<dbReference type="Proteomes" id="UP001158049">
    <property type="component" value="Unassembled WGS sequence"/>
</dbReference>
<dbReference type="Pfam" id="PF00005">
    <property type="entry name" value="ABC_tran"/>
    <property type="match status" value="1"/>
</dbReference>
<evidence type="ECO:0000256" key="1">
    <source>
        <dbReference type="ARBA" id="ARBA00022448"/>
    </source>
</evidence>
<dbReference type="Pfam" id="PF08402">
    <property type="entry name" value="TOBE_2"/>
    <property type="match status" value="1"/>
</dbReference>